<keyword evidence="2 7" id="KW-0813">Transport</keyword>
<gene>
    <name evidence="11" type="primary">fepA_12</name>
    <name evidence="11" type="ORF">NCTC11388_03494</name>
</gene>
<dbReference type="InterPro" id="IPR036942">
    <property type="entry name" value="Beta-barrel_TonB_sf"/>
</dbReference>
<evidence type="ECO:0000256" key="6">
    <source>
        <dbReference type="ARBA" id="ARBA00023237"/>
    </source>
</evidence>
<organism evidence="11 12">
    <name type="scientific">Sphingobacterium spiritivorum</name>
    <name type="common">Flavobacterium spiritivorum</name>
    <dbReference type="NCBI Taxonomy" id="258"/>
    <lineage>
        <taxon>Bacteria</taxon>
        <taxon>Pseudomonadati</taxon>
        <taxon>Bacteroidota</taxon>
        <taxon>Sphingobacteriia</taxon>
        <taxon>Sphingobacteriales</taxon>
        <taxon>Sphingobacteriaceae</taxon>
        <taxon>Sphingobacterium</taxon>
    </lineage>
</organism>
<keyword evidence="5 7" id="KW-0472">Membrane</keyword>
<evidence type="ECO:0000313" key="11">
    <source>
        <dbReference type="EMBL" id="SUJ24340.1"/>
    </source>
</evidence>
<keyword evidence="11" id="KW-0675">Receptor</keyword>
<protein>
    <submittedName>
        <fullName evidence="11">Enterobactin outer-membrane receptor</fullName>
    </submittedName>
</protein>
<dbReference type="InterPro" id="IPR011662">
    <property type="entry name" value="Secretin/TonB_short_N"/>
</dbReference>
<evidence type="ECO:0000259" key="10">
    <source>
        <dbReference type="Pfam" id="PF07715"/>
    </source>
</evidence>
<dbReference type="AlphaFoldDB" id="A0A380CMG2"/>
<feature type="signal peptide" evidence="8">
    <location>
        <begin position="1"/>
        <end position="25"/>
    </location>
</feature>
<keyword evidence="3 7" id="KW-1134">Transmembrane beta strand</keyword>
<dbReference type="NCBIfam" id="TIGR04056">
    <property type="entry name" value="OMP_RagA_SusC"/>
    <property type="match status" value="1"/>
</dbReference>
<dbReference type="Pfam" id="PF07715">
    <property type="entry name" value="Plug"/>
    <property type="match status" value="1"/>
</dbReference>
<reference evidence="11 12" key="1">
    <citation type="submission" date="2018-06" db="EMBL/GenBank/DDBJ databases">
        <authorList>
            <consortium name="Pathogen Informatics"/>
            <person name="Doyle S."/>
        </authorList>
    </citation>
    <scope>NUCLEOTIDE SEQUENCE [LARGE SCALE GENOMIC DNA]</scope>
    <source>
        <strain evidence="11 12">NCTC11388</strain>
    </source>
</reference>
<feature type="domain" description="Secretin/TonB short N-terminal" evidence="9">
    <location>
        <begin position="53"/>
        <end position="101"/>
    </location>
</feature>
<dbReference type="InterPro" id="IPR037066">
    <property type="entry name" value="Plug_dom_sf"/>
</dbReference>
<keyword evidence="6 7" id="KW-0998">Cell outer membrane</keyword>
<sequence length="1099" mass="121011">MRLNVFKLARAMCVALMVTYCSISAAGQGVVTLKKQKIRASELIKIINKQTGYNILYSNQIFNDKKILNVEFDGADIHKVMNILLDQSGLQYKIKDNTILINQISQTEESSSFKTANSFQQGVSGKISDDKGEPLHGASVSIKGTSIGISTDAEGRFTLAQAKVNDVIEIRFVGYQTKSYTITSTAQPIALSLTADDNLLDAVVVTALGIKRQAKALNYEVQTLKRDDLTAVQSANFTNSLNGKVAGVNINASASGIGGSTRVVMRGVKSISQFANNNVLYVIDGVPLLNKSSGGASTGVFGDIAGTESIADMNPDDFESVSVLTGPAGAALYGNAAANGVILITTRKGSKEGFKLNYSNNTSVMSPFVKPEFQTTYGNRVGEYESWGSKLVEPSTYDPFEFFNTGVQQINSLNTSIGNEKQQTFISFSSTNGKGIIPNNKYNRYNFSFKNSASFLNDKVTTDFSASYVKQADQNMASQGQYFNPLVSLYLFPRNDDFDAIKYYERYSVSNNYFTQYWPYGDQSLQMQNPYWITNRMLFQNTRNRYMISGNVTYNIAQGISVSARGRIDNTDGDVTRKYYASTAPNFAKANGYYSWANQKVLQTYTDVIGTFNRKYNDVSVNINLGSSYVKEKTTTDGVSGHLATVPNLFSIRNINVFNTLVTPFDNKATIGAFGSAEIGYKDYIFLSATGRQDWSSRQVNSTEESFFYPSVGVSAILSDMFQIPKSTLSYLKVRANYSSVGLPLDALGITPGTVTYPINNGSVTPITIYPFPNFKAQRTKTYEAGVNLKLFENKLGLDVTLYKSNTYDQLFLGTLPGGTGYSGFYAQVGNIGNKGIEASLTYNMKHNDLNYSTGLTYTLNRNKVIEMVRDYPNPVDGTSFNLTELTVDGSLIREGGQVGDIYTRSFLATDQNGKIYIDPAGNFSIVNVDNVRLGTVNPDYTLGWRNDIAYKNFNLGFMVFARVGGIVLSQTQALLDQYGVSKKSAVDRDHGGIMINGGLYSDVENYYKTVAQLEAFNTYDATNVRLQEVSLSYRLPKKLLNNRIGLTFSVTGNNLLMLYNKAPFDPQLTGSTGTFYQGIDYFMMPSLRSFGFGLKIQL</sequence>
<dbReference type="RefSeq" id="WP_115170960.1">
    <property type="nucleotide sequence ID" value="NZ_UGYW01000002.1"/>
</dbReference>
<comment type="subcellular location">
    <subcellularLocation>
        <location evidence="1 7">Cell outer membrane</location>
        <topology evidence="1 7">Multi-pass membrane protein</topology>
    </subcellularLocation>
</comment>
<accession>A0A380CMG2</accession>
<evidence type="ECO:0000256" key="3">
    <source>
        <dbReference type="ARBA" id="ARBA00022452"/>
    </source>
</evidence>
<dbReference type="SUPFAM" id="SSF49464">
    <property type="entry name" value="Carboxypeptidase regulatory domain-like"/>
    <property type="match status" value="1"/>
</dbReference>
<dbReference type="Proteomes" id="UP000254893">
    <property type="component" value="Unassembled WGS sequence"/>
</dbReference>
<dbReference type="InterPro" id="IPR008969">
    <property type="entry name" value="CarboxyPept-like_regulatory"/>
</dbReference>
<dbReference type="InterPro" id="IPR039426">
    <property type="entry name" value="TonB-dep_rcpt-like"/>
</dbReference>
<keyword evidence="8" id="KW-0732">Signal</keyword>
<evidence type="ECO:0000259" key="9">
    <source>
        <dbReference type="Pfam" id="PF07660"/>
    </source>
</evidence>
<keyword evidence="4 7" id="KW-0812">Transmembrane</keyword>
<dbReference type="PROSITE" id="PS52016">
    <property type="entry name" value="TONB_DEPENDENT_REC_3"/>
    <property type="match status" value="1"/>
</dbReference>
<dbReference type="Gene3D" id="2.40.170.20">
    <property type="entry name" value="TonB-dependent receptor, beta-barrel domain"/>
    <property type="match status" value="1"/>
</dbReference>
<name>A0A380CMG2_SPHSI</name>
<dbReference type="Pfam" id="PF07660">
    <property type="entry name" value="STN"/>
    <property type="match status" value="1"/>
</dbReference>
<comment type="similarity">
    <text evidence="7">Belongs to the TonB-dependent receptor family.</text>
</comment>
<dbReference type="GO" id="GO:0009279">
    <property type="term" value="C:cell outer membrane"/>
    <property type="evidence" value="ECO:0007669"/>
    <property type="project" value="UniProtKB-SubCell"/>
</dbReference>
<feature type="domain" description="TonB-dependent receptor plug" evidence="10">
    <location>
        <begin position="218"/>
        <end position="341"/>
    </location>
</feature>
<dbReference type="SUPFAM" id="SSF56935">
    <property type="entry name" value="Porins"/>
    <property type="match status" value="1"/>
</dbReference>
<evidence type="ECO:0000256" key="5">
    <source>
        <dbReference type="ARBA" id="ARBA00023136"/>
    </source>
</evidence>
<dbReference type="Pfam" id="PF13715">
    <property type="entry name" value="CarbopepD_reg_2"/>
    <property type="match status" value="1"/>
</dbReference>
<evidence type="ECO:0000256" key="4">
    <source>
        <dbReference type="ARBA" id="ARBA00022692"/>
    </source>
</evidence>
<evidence type="ECO:0000256" key="2">
    <source>
        <dbReference type="ARBA" id="ARBA00022448"/>
    </source>
</evidence>
<evidence type="ECO:0000256" key="7">
    <source>
        <dbReference type="PROSITE-ProRule" id="PRU01360"/>
    </source>
</evidence>
<evidence type="ECO:0000256" key="1">
    <source>
        <dbReference type="ARBA" id="ARBA00004571"/>
    </source>
</evidence>
<feature type="chain" id="PRO_5017012063" evidence="8">
    <location>
        <begin position="26"/>
        <end position="1099"/>
    </location>
</feature>
<evidence type="ECO:0000256" key="8">
    <source>
        <dbReference type="SAM" id="SignalP"/>
    </source>
</evidence>
<dbReference type="Gene3D" id="2.60.40.1120">
    <property type="entry name" value="Carboxypeptidase-like, regulatory domain"/>
    <property type="match status" value="1"/>
</dbReference>
<dbReference type="Gene3D" id="2.170.130.10">
    <property type="entry name" value="TonB-dependent receptor, plug domain"/>
    <property type="match status" value="1"/>
</dbReference>
<dbReference type="EMBL" id="UGYW01000002">
    <property type="protein sequence ID" value="SUJ24340.1"/>
    <property type="molecule type" value="Genomic_DNA"/>
</dbReference>
<dbReference type="InterPro" id="IPR012910">
    <property type="entry name" value="Plug_dom"/>
</dbReference>
<dbReference type="InterPro" id="IPR023996">
    <property type="entry name" value="TonB-dep_OMP_SusC/RagA"/>
</dbReference>
<proteinExistence type="inferred from homology"/>
<evidence type="ECO:0000313" key="12">
    <source>
        <dbReference type="Proteomes" id="UP000254893"/>
    </source>
</evidence>